<dbReference type="InterPro" id="IPR001678">
    <property type="entry name" value="MeTrfase_RsmB-F_NOP2_dom"/>
</dbReference>
<name>A0A232ET58_9HYME</name>
<evidence type="ECO:0000256" key="13">
    <source>
        <dbReference type="ARBA" id="ARBA00023002"/>
    </source>
</evidence>
<dbReference type="STRING" id="543379.A0A232ET58"/>
<evidence type="ECO:0000256" key="11">
    <source>
        <dbReference type="ARBA" id="ARBA00022848"/>
    </source>
</evidence>
<dbReference type="InterPro" id="IPR036396">
    <property type="entry name" value="Cyt_P450_sf"/>
</dbReference>
<dbReference type="Pfam" id="PF21148">
    <property type="entry name" value="NSUN5_fdxn-like"/>
    <property type="match status" value="1"/>
</dbReference>
<dbReference type="PANTHER" id="PTHR24292:SF45">
    <property type="entry name" value="CYTOCHROME P450 6G1-RELATED"/>
    <property type="match status" value="1"/>
</dbReference>
<evidence type="ECO:0000256" key="2">
    <source>
        <dbReference type="ARBA" id="ARBA00004174"/>
    </source>
</evidence>
<evidence type="ECO:0000256" key="3">
    <source>
        <dbReference type="ARBA" id="ARBA00004406"/>
    </source>
</evidence>
<dbReference type="Gene3D" id="1.10.630.10">
    <property type="entry name" value="Cytochrome P450"/>
    <property type="match status" value="1"/>
</dbReference>
<evidence type="ECO:0000313" key="20">
    <source>
        <dbReference type="EMBL" id="OXU21507.1"/>
    </source>
</evidence>
<evidence type="ECO:0000256" key="16">
    <source>
        <dbReference type="ARBA" id="ARBA00023136"/>
    </source>
</evidence>
<evidence type="ECO:0000256" key="5">
    <source>
        <dbReference type="ARBA" id="ARBA00022603"/>
    </source>
</evidence>
<sequence length="977" mass="112122">MPPKNLPMLPQNKTGYIKYKQWKYKKPFPDLYKLTAKALMLLNEQGIPLNETLDERRKLVFKKMYDLAELTQRHDEELNFLIAKLDILKKKSALNPYEAKVMITELLWGRQFLMSSNQKVEAIKFYEDDLREAYIQARDICNPIENKHPNLPVYIRINTLTISIEDTLNAFYKEGWNLLPRCNSYSEYLSVLQRLGERDFIRDYHISELLAFPPGTLFYNHPGYIKGKFLYQDKGSCLSSFLLNPKPDSVVFDACAAPGIKTNHLANIMNNTGFLELAAFSYFSRLIYANDIHPVRVKKMIDLLGLTETNARVLKEDFISMDYSAYADVKYILVEPSSTYSGIFYAVGARMKKVGLMRKQFVSNTMLRSALQKFPNVKRVVYTVCSLYSEEGEEIIEQVMKEVGDSFTLLDIKKMLWNEWESMSQPGNICGGKCLRIVPEYDLCQGYFVAVFERNFDVPIPPYSKKLRRAGAVYDINELEKVTTVNPRGRVVEKFVPKNKAPIIEQLSYWNRHGVKSLPTHLFFGNFKDTFTFKKPPGQVIQEIYEKAAFNEPYIGFYIFHEPKLLLRDLNLMKQLMVKDFDVFPNRCFGGESQKDSVGLVNLLGIHQPRWKYLRQKLTPSVTGLKLRAMIPLIKECGAPLLKFVENAKSQSDGWKELELKDISSRYTTDVIASLAFGISTNSFDDNDVSFWEAGQKILSGAKRGIILIILFFLPGLIKFIENFMVGPAKYFRLIFWDSMNTREKTGIKRGDMVDHFINLKNGEQISEYKFEGDNLLSQAVSFYVAGFEASSTAIAFSLYELSLHREYEERLYKEIKDHLTGKELTIDLINEMTFLDQVVNEALRMYPPLPIVDRVAVRDYKLPGSNVTIQKGTPIYISVTGTNRDPKYFEKPNEFIPTRPRLETADLPSSSLAFGMGPRSCVGQRLGLIMTKMALITILSEYTLANDKKNDKALLKPITVFTAAADGIHVKLKKRN</sequence>
<comment type="caution">
    <text evidence="20">The sequence shown here is derived from an EMBL/GenBank/DDBJ whole genome shotgun (WGS) entry which is preliminary data.</text>
</comment>
<proteinExistence type="inferred from homology"/>
<dbReference type="GO" id="GO:0008168">
    <property type="term" value="F:methyltransferase activity"/>
    <property type="evidence" value="ECO:0007669"/>
    <property type="project" value="UniProtKB-KW"/>
</dbReference>
<evidence type="ECO:0000256" key="15">
    <source>
        <dbReference type="ARBA" id="ARBA00023033"/>
    </source>
</evidence>
<evidence type="ECO:0000256" key="12">
    <source>
        <dbReference type="ARBA" id="ARBA00022884"/>
    </source>
</evidence>
<comment type="caution">
    <text evidence="18">Lacks conserved residue(s) required for the propagation of feature annotation.</text>
</comment>
<evidence type="ECO:0000259" key="19">
    <source>
        <dbReference type="PROSITE" id="PS51686"/>
    </source>
</evidence>
<dbReference type="InterPro" id="IPR002401">
    <property type="entry name" value="Cyt_P450_E_grp-I"/>
</dbReference>
<keyword evidence="21" id="KW-1185">Reference proteome</keyword>
<comment type="similarity">
    <text evidence="4">Belongs to the cytochrome P450 family.</text>
</comment>
<keyword evidence="7 18" id="KW-0808">Transferase</keyword>
<dbReference type="Pfam" id="PF00067">
    <property type="entry name" value="p450"/>
    <property type="match status" value="1"/>
</dbReference>
<gene>
    <name evidence="20" type="ORF">TSAR_004395</name>
</gene>
<dbReference type="OrthoDB" id="435282at2759"/>
<dbReference type="PANTHER" id="PTHR24292">
    <property type="entry name" value="CYTOCHROME P450"/>
    <property type="match status" value="1"/>
</dbReference>
<protein>
    <recommendedName>
        <fullName evidence="19">SAM-dependent MTase RsmB/NOP-type domain-containing protein</fullName>
    </recommendedName>
</protein>
<dbReference type="GO" id="GO:0020037">
    <property type="term" value="F:heme binding"/>
    <property type="evidence" value="ECO:0007669"/>
    <property type="project" value="InterPro"/>
</dbReference>
<dbReference type="GO" id="GO:0016705">
    <property type="term" value="F:oxidoreductase activity, acting on paired donors, with incorporation or reduction of molecular oxygen"/>
    <property type="evidence" value="ECO:0007669"/>
    <property type="project" value="InterPro"/>
</dbReference>
<dbReference type="GO" id="GO:0003723">
    <property type="term" value="F:RNA binding"/>
    <property type="evidence" value="ECO:0007669"/>
    <property type="project" value="UniProtKB-UniRule"/>
</dbReference>
<dbReference type="Gene3D" id="3.30.70.1170">
    <property type="entry name" value="Sun protein, domain 3"/>
    <property type="match status" value="1"/>
</dbReference>
<dbReference type="InterPro" id="IPR050476">
    <property type="entry name" value="Insect_CytP450_Detox"/>
</dbReference>
<dbReference type="SUPFAM" id="SSF48264">
    <property type="entry name" value="Cytochrome P450"/>
    <property type="match status" value="1"/>
</dbReference>
<evidence type="ECO:0000256" key="18">
    <source>
        <dbReference type="PROSITE-ProRule" id="PRU01023"/>
    </source>
</evidence>
<accession>A0A232ET58</accession>
<keyword evidence="9 17" id="KW-0479">Metal-binding</keyword>
<feature type="binding site" evidence="18">
    <location>
        <begin position="255"/>
        <end position="261"/>
    </location>
    <ligand>
        <name>S-adenosyl-L-methionine</name>
        <dbReference type="ChEBI" id="CHEBI:59789"/>
    </ligand>
</feature>
<evidence type="ECO:0000256" key="7">
    <source>
        <dbReference type="ARBA" id="ARBA00022679"/>
    </source>
</evidence>
<feature type="binding site" description="axial binding residue" evidence="17">
    <location>
        <position position="922"/>
    </location>
    <ligand>
        <name>heme</name>
        <dbReference type="ChEBI" id="CHEBI:30413"/>
    </ligand>
    <ligandPart>
        <name>Fe</name>
        <dbReference type="ChEBI" id="CHEBI:18248"/>
    </ligandPart>
</feature>
<dbReference type="GO" id="GO:0004497">
    <property type="term" value="F:monooxygenase activity"/>
    <property type="evidence" value="ECO:0007669"/>
    <property type="project" value="UniProtKB-KW"/>
</dbReference>
<dbReference type="InterPro" id="IPR017972">
    <property type="entry name" value="Cyt_P450_CS"/>
</dbReference>
<evidence type="ECO:0000256" key="8">
    <source>
        <dbReference type="ARBA" id="ARBA00022691"/>
    </source>
</evidence>
<keyword evidence="11" id="KW-0492">Microsome</keyword>
<dbReference type="InterPro" id="IPR049560">
    <property type="entry name" value="MeTrfase_RsmB-F_NOP2_cat"/>
</dbReference>
<keyword evidence="16" id="KW-0472">Membrane</keyword>
<evidence type="ECO:0000256" key="6">
    <source>
        <dbReference type="ARBA" id="ARBA00022617"/>
    </source>
</evidence>
<dbReference type="Gene3D" id="3.40.50.150">
    <property type="entry name" value="Vaccinia Virus protein VP39"/>
    <property type="match status" value="1"/>
</dbReference>
<dbReference type="InterPro" id="IPR001128">
    <property type="entry name" value="Cyt_P450"/>
</dbReference>
<feature type="active site" description="Nucleophile" evidence="18">
    <location>
        <position position="385"/>
    </location>
</feature>
<dbReference type="PRINTS" id="PR00463">
    <property type="entry name" value="EP450I"/>
</dbReference>
<keyword evidence="8 18" id="KW-0949">S-adenosyl-L-methionine</keyword>
<feature type="domain" description="SAM-dependent MTase RsmB/NOP-type" evidence="19">
    <location>
        <begin position="143"/>
        <end position="455"/>
    </location>
</feature>
<dbReference type="CDD" id="cd11056">
    <property type="entry name" value="CYP6-like"/>
    <property type="match status" value="1"/>
</dbReference>
<dbReference type="EMBL" id="NNAY01002344">
    <property type="protein sequence ID" value="OXU21507.1"/>
    <property type="molecule type" value="Genomic_DNA"/>
</dbReference>
<reference evidence="20 21" key="1">
    <citation type="journal article" date="2017" name="Curr. Biol.">
        <title>The Evolution of Venom by Co-option of Single-Copy Genes.</title>
        <authorList>
            <person name="Martinson E.O."/>
            <person name="Mrinalini"/>
            <person name="Kelkar Y.D."/>
            <person name="Chang C.H."/>
            <person name="Werren J.H."/>
        </authorList>
    </citation>
    <scope>NUCLEOTIDE SEQUENCE [LARGE SCALE GENOMIC DNA]</scope>
    <source>
        <strain evidence="20 21">Alberta</strain>
        <tissue evidence="20">Whole body</tissue>
    </source>
</reference>
<keyword evidence="10" id="KW-0256">Endoplasmic reticulum</keyword>
<feature type="binding site" evidence="18">
    <location>
        <position position="317"/>
    </location>
    <ligand>
        <name>S-adenosyl-L-methionine</name>
        <dbReference type="ChEBI" id="CHEBI:59789"/>
    </ligand>
</feature>
<dbReference type="InterPro" id="IPR049561">
    <property type="entry name" value="NSUN5_7_fdxn-like"/>
</dbReference>
<evidence type="ECO:0000256" key="14">
    <source>
        <dbReference type="ARBA" id="ARBA00023004"/>
    </source>
</evidence>
<dbReference type="GO" id="GO:0032259">
    <property type="term" value="P:methylation"/>
    <property type="evidence" value="ECO:0007669"/>
    <property type="project" value="UniProtKB-KW"/>
</dbReference>
<evidence type="ECO:0000256" key="17">
    <source>
        <dbReference type="PIRSR" id="PIRSR602401-1"/>
    </source>
</evidence>
<dbReference type="PRINTS" id="PR00385">
    <property type="entry name" value="P450"/>
</dbReference>
<keyword evidence="5 18" id="KW-0489">Methyltransferase</keyword>
<feature type="binding site" evidence="18">
    <location>
        <position position="291"/>
    </location>
    <ligand>
        <name>S-adenosyl-L-methionine</name>
        <dbReference type="ChEBI" id="CHEBI:59789"/>
    </ligand>
</feature>
<keyword evidence="6 17" id="KW-0349">Heme</keyword>
<dbReference type="GO" id="GO:0005789">
    <property type="term" value="C:endoplasmic reticulum membrane"/>
    <property type="evidence" value="ECO:0007669"/>
    <property type="project" value="UniProtKB-SubCell"/>
</dbReference>
<organism evidence="20 21">
    <name type="scientific">Trichomalopsis sarcophagae</name>
    <dbReference type="NCBI Taxonomy" id="543379"/>
    <lineage>
        <taxon>Eukaryota</taxon>
        <taxon>Metazoa</taxon>
        <taxon>Ecdysozoa</taxon>
        <taxon>Arthropoda</taxon>
        <taxon>Hexapoda</taxon>
        <taxon>Insecta</taxon>
        <taxon>Pterygota</taxon>
        <taxon>Neoptera</taxon>
        <taxon>Endopterygota</taxon>
        <taxon>Hymenoptera</taxon>
        <taxon>Apocrita</taxon>
        <taxon>Proctotrupomorpha</taxon>
        <taxon>Chalcidoidea</taxon>
        <taxon>Pteromalidae</taxon>
        <taxon>Pteromalinae</taxon>
        <taxon>Trichomalopsis</taxon>
    </lineage>
</organism>
<evidence type="ECO:0000256" key="9">
    <source>
        <dbReference type="ARBA" id="ARBA00022723"/>
    </source>
</evidence>
<evidence type="ECO:0000256" key="10">
    <source>
        <dbReference type="ARBA" id="ARBA00022824"/>
    </source>
</evidence>
<comment type="cofactor">
    <cofactor evidence="1 17">
        <name>heme</name>
        <dbReference type="ChEBI" id="CHEBI:30413"/>
    </cofactor>
</comment>
<dbReference type="Proteomes" id="UP000215335">
    <property type="component" value="Unassembled WGS sequence"/>
</dbReference>
<dbReference type="SUPFAM" id="SSF53335">
    <property type="entry name" value="S-adenosyl-L-methionine-dependent methyltransferases"/>
    <property type="match status" value="1"/>
</dbReference>
<keyword evidence="14 17" id="KW-0408">Iron</keyword>
<dbReference type="PROSITE" id="PS51686">
    <property type="entry name" value="SAM_MT_RSMB_NOP"/>
    <property type="match status" value="1"/>
</dbReference>
<dbReference type="PROSITE" id="PS00086">
    <property type="entry name" value="CYTOCHROME_P450"/>
    <property type="match status" value="1"/>
</dbReference>
<keyword evidence="12 18" id="KW-0694">RNA-binding</keyword>
<dbReference type="GO" id="GO:0005506">
    <property type="term" value="F:iron ion binding"/>
    <property type="evidence" value="ECO:0007669"/>
    <property type="project" value="InterPro"/>
</dbReference>
<evidence type="ECO:0000313" key="21">
    <source>
        <dbReference type="Proteomes" id="UP000215335"/>
    </source>
</evidence>
<keyword evidence="15" id="KW-0503">Monooxygenase</keyword>
<comment type="similarity">
    <text evidence="18">Belongs to the class I-like SAM-binding methyltransferase superfamily. RsmB/NOP family.</text>
</comment>
<evidence type="ECO:0000256" key="1">
    <source>
        <dbReference type="ARBA" id="ARBA00001971"/>
    </source>
</evidence>
<keyword evidence="13" id="KW-0560">Oxidoreductase</keyword>
<dbReference type="InterPro" id="IPR029063">
    <property type="entry name" value="SAM-dependent_MTases_sf"/>
</dbReference>
<dbReference type="AlphaFoldDB" id="A0A232ET58"/>
<comment type="subcellular location">
    <subcellularLocation>
        <location evidence="3">Endoplasmic reticulum membrane</location>
        <topology evidence="3">Peripheral membrane protein</topology>
    </subcellularLocation>
    <subcellularLocation>
        <location evidence="2">Microsome membrane</location>
        <topology evidence="2">Peripheral membrane protein</topology>
    </subcellularLocation>
</comment>
<evidence type="ECO:0000256" key="4">
    <source>
        <dbReference type="ARBA" id="ARBA00010617"/>
    </source>
</evidence>
<dbReference type="Pfam" id="PF01189">
    <property type="entry name" value="Methyltr_RsmB-F"/>
    <property type="match status" value="1"/>
</dbReference>